<dbReference type="EMBL" id="MU006713">
    <property type="protein sequence ID" value="KAF2628591.1"/>
    <property type="molecule type" value="Genomic_DNA"/>
</dbReference>
<proteinExistence type="predicted"/>
<comment type="caution">
    <text evidence="1">The sequence shown here is derived from an EMBL/GenBank/DDBJ whole genome shotgun (WGS) entry which is preliminary data.</text>
</comment>
<organism evidence="1 2">
    <name type="scientific">Macroventuria anomochaeta</name>
    <dbReference type="NCBI Taxonomy" id="301207"/>
    <lineage>
        <taxon>Eukaryota</taxon>
        <taxon>Fungi</taxon>
        <taxon>Dikarya</taxon>
        <taxon>Ascomycota</taxon>
        <taxon>Pezizomycotina</taxon>
        <taxon>Dothideomycetes</taxon>
        <taxon>Pleosporomycetidae</taxon>
        <taxon>Pleosporales</taxon>
        <taxon>Pleosporineae</taxon>
        <taxon>Didymellaceae</taxon>
        <taxon>Macroventuria</taxon>
    </lineage>
</organism>
<sequence length="219" mass="25229">MAFAEEAIISHEQAIHIAALRVTSDGLDARAYYTGPLRNHYSRRRDLSTLAFLQVPQQPRHSIGTFAVNPLRNQINDLFFHPRILAEAAVYDQKFWKGYFFANARSKIIRFHQAYTITQEGCLFIAIAMQSYWPLEELESYIYHQVPDSGLSISQIPDILALHPENDFAFAEPQSRTAIVSAHQDRVQQFEEEEQERLGQIERSLTSRIDGFPNLPHSR</sequence>
<reference evidence="1" key="1">
    <citation type="journal article" date="2020" name="Stud. Mycol.">
        <title>101 Dothideomycetes genomes: a test case for predicting lifestyles and emergence of pathogens.</title>
        <authorList>
            <person name="Haridas S."/>
            <person name="Albert R."/>
            <person name="Binder M."/>
            <person name="Bloem J."/>
            <person name="Labutti K."/>
            <person name="Salamov A."/>
            <person name="Andreopoulos B."/>
            <person name="Baker S."/>
            <person name="Barry K."/>
            <person name="Bills G."/>
            <person name="Bluhm B."/>
            <person name="Cannon C."/>
            <person name="Castanera R."/>
            <person name="Culley D."/>
            <person name="Daum C."/>
            <person name="Ezra D."/>
            <person name="Gonzalez J."/>
            <person name="Henrissat B."/>
            <person name="Kuo A."/>
            <person name="Liang C."/>
            <person name="Lipzen A."/>
            <person name="Lutzoni F."/>
            <person name="Magnuson J."/>
            <person name="Mondo S."/>
            <person name="Nolan M."/>
            <person name="Ohm R."/>
            <person name="Pangilinan J."/>
            <person name="Park H.-J."/>
            <person name="Ramirez L."/>
            <person name="Alfaro M."/>
            <person name="Sun H."/>
            <person name="Tritt A."/>
            <person name="Yoshinaga Y."/>
            <person name="Zwiers L.-H."/>
            <person name="Turgeon B."/>
            <person name="Goodwin S."/>
            <person name="Spatafora J."/>
            <person name="Crous P."/>
            <person name="Grigoriev I."/>
        </authorList>
    </citation>
    <scope>NUCLEOTIDE SEQUENCE</scope>
    <source>
        <strain evidence="1">CBS 525.71</strain>
    </source>
</reference>
<name>A0ACB6S351_9PLEO</name>
<accession>A0ACB6S351</accession>
<evidence type="ECO:0000313" key="1">
    <source>
        <dbReference type="EMBL" id="KAF2628591.1"/>
    </source>
</evidence>
<evidence type="ECO:0000313" key="2">
    <source>
        <dbReference type="Proteomes" id="UP000799754"/>
    </source>
</evidence>
<keyword evidence="2" id="KW-1185">Reference proteome</keyword>
<dbReference type="Proteomes" id="UP000799754">
    <property type="component" value="Unassembled WGS sequence"/>
</dbReference>
<protein>
    <submittedName>
        <fullName evidence="1">Uncharacterized protein</fullName>
    </submittedName>
</protein>
<gene>
    <name evidence="1" type="ORF">BU25DRAFT_448025</name>
</gene>